<feature type="compositionally biased region" description="Basic and acidic residues" evidence="2">
    <location>
        <begin position="12"/>
        <end position="23"/>
    </location>
</feature>
<evidence type="ECO:0000313" key="5">
    <source>
        <dbReference type="Proteomes" id="UP000002968"/>
    </source>
</evidence>
<organism evidence="4 5">
    <name type="scientific">Streptomyces griseoflavus Tu4000</name>
    <dbReference type="NCBI Taxonomy" id="467200"/>
    <lineage>
        <taxon>Bacteria</taxon>
        <taxon>Bacillati</taxon>
        <taxon>Actinomycetota</taxon>
        <taxon>Actinomycetes</taxon>
        <taxon>Kitasatosporales</taxon>
        <taxon>Streptomycetaceae</taxon>
        <taxon>Streptomyces</taxon>
    </lineage>
</organism>
<dbReference type="AlphaFoldDB" id="D9XNL5"/>
<reference evidence="4" key="1">
    <citation type="submission" date="2009-02" db="EMBL/GenBank/DDBJ databases">
        <title>Annotation of Streptomyces griseoflavus strain Tu4000.</title>
        <authorList>
            <consortium name="The Broad Institute Genome Sequencing Platform"/>
            <consortium name="Broad Institute Microbial Sequencing Center"/>
            <person name="Fischbach M."/>
            <person name="Godfrey P."/>
            <person name="Ward D."/>
            <person name="Young S."/>
            <person name="Zeng Q."/>
            <person name="Koehrsen M."/>
            <person name="Alvarado L."/>
            <person name="Berlin A.M."/>
            <person name="Bochicchio J."/>
            <person name="Borenstein D."/>
            <person name="Chapman S.B."/>
            <person name="Chen Z."/>
            <person name="Engels R."/>
            <person name="Freedman E."/>
            <person name="Gellesch M."/>
            <person name="Goldberg J."/>
            <person name="Griggs A."/>
            <person name="Gujja S."/>
            <person name="Heilman E.R."/>
            <person name="Heiman D.I."/>
            <person name="Hepburn T.A."/>
            <person name="Howarth C."/>
            <person name="Jen D."/>
            <person name="Larson L."/>
            <person name="Lewis B."/>
            <person name="Mehta T."/>
            <person name="Park D."/>
            <person name="Pearson M."/>
            <person name="Richards J."/>
            <person name="Roberts A."/>
            <person name="Saif S."/>
            <person name="Shea T.D."/>
            <person name="Shenoy N."/>
            <person name="Sisk P."/>
            <person name="Stolte C."/>
            <person name="Sykes S.N."/>
            <person name="Thomson T."/>
            <person name="Walk T."/>
            <person name="White J."/>
            <person name="Yandava C."/>
            <person name="Straight P."/>
            <person name="Clardy J."/>
            <person name="Hung D."/>
            <person name="Kolter R."/>
            <person name="Mekalanos J."/>
            <person name="Walker S."/>
            <person name="Walsh C.T."/>
            <person name="Wieland-Brown L.C."/>
            <person name="Haas B."/>
            <person name="Nusbaum C."/>
            <person name="Birren B."/>
        </authorList>
    </citation>
    <scope>NUCLEOTIDE SEQUENCE [LARGE SCALE GENOMIC DNA]</scope>
    <source>
        <strain evidence="4">Tu4000</strain>
    </source>
</reference>
<protein>
    <submittedName>
        <fullName evidence="4">PE-PGRS family protein</fullName>
    </submittedName>
</protein>
<dbReference type="GO" id="GO:0016831">
    <property type="term" value="F:carboxy-lyase activity"/>
    <property type="evidence" value="ECO:0007669"/>
    <property type="project" value="InterPro"/>
</dbReference>
<keyword evidence="1" id="KW-0456">Lyase</keyword>
<dbReference type="InterPro" id="IPR006680">
    <property type="entry name" value="Amidohydro-rel"/>
</dbReference>
<feature type="region of interest" description="Disordered" evidence="2">
    <location>
        <begin position="1"/>
        <end position="23"/>
    </location>
</feature>
<dbReference type="GO" id="GO:0005737">
    <property type="term" value="C:cytoplasm"/>
    <property type="evidence" value="ECO:0007669"/>
    <property type="project" value="TreeGrafter"/>
</dbReference>
<name>D9XNL5_9ACTN</name>
<dbReference type="SUPFAM" id="SSF51556">
    <property type="entry name" value="Metallo-dependent hydrolases"/>
    <property type="match status" value="1"/>
</dbReference>
<feature type="domain" description="Amidohydrolase-related" evidence="3">
    <location>
        <begin position="85"/>
        <end position="274"/>
    </location>
</feature>
<dbReference type="HOGENOM" id="CLU_044590_6_2_11"/>
<evidence type="ECO:0000256" key="1">
    <source>
        <dbReference type="ARBA" id="ARBA00023239"/>
    </source>
</evidence>
<dbReference type="InterPro" id="IPR032466">
    <property type="entry name" value="Metal_Hydrolase"/>
</dbReference>
<feature type="compositionally biased region" description="Low complexity" evidence="2">
    <location>
        <begin position="1"/>
        <end position="11"/>
    </location>
</feature>
<gene>
    <name evidence="4" type="ORF">SSRG_00972</name>
</gene>
<dbReference type="Gene3D" id="3.20.20.140">
    <property type="entry name" value="Metal-dependent hydrolases"/>
    <property type="match status" value="1"/>
</dbReference>
<dbReference type="STRING" id="467200.SSRG_00972"/>
<dbReference type="GO" id="GO:0016787">
    <property type="term" value="F:hydrolase activity"/>
    <property type="evidence" value="ECO:0007669"/>
    <property type="project" value="InterPro"/>
</dbReference>
<dbReference type="InterPro" id="IPR032465">
    <property type="entry name" value="ACMSD"/>
</dbReference>
<evidence type="ECO:0000259" key="3">
    <source>
        <dbReference type="Pfam" id="PF04909"/>
    </source>
</evidence>
<dbReference type="Pfam" id="PF04909">
    <property type="entry name" value="Amidohydro_2"/>
    <property type="match status" value="1"/>
</dbReference>
<dbReference type="GO" id="GO:0019748">
    <property type="term" value="P:secondary metabolic process"/>
    <property type="evidence" value="ECO:0007669"/>
    <property type="project" value="TreeGrafter"/>
</dbReference>
<keyword evidence="5" id="KW-1185">Reference proteome</keyword>
<proteinExistence type="predicted"/>
<dbReference type="eggNOG" id="COG2159">
    <property type="taxonomic scope" value="Bacteria"/>
</dbReference>
<dbReference type="PANTHER" id="PTHR21240:SF28">
    <property type="entry name" value="ISO-OROTATE DECARBOXYLASE (EUROFUNG)"/>
    <property type="match status" value="1"/>
</dbReference>
<dbReference type="Proteomes" id="UP000002968">
    <property type="component" value="Unassembled WGS sequence"/>
</dbReference>
<accession>D9XNL5</accession>
<evidence type="ECO:0000313" key="4">
    <source>
        <dbReference type="EMBL" id="EFL38168.1"/>
    </source>
</evidence>
<evidence type="ECO:0000256" key="2">
    <source>
        <dbReference type="SAM" id="MobiDB-lite"/>
    </source>
</evidence>
<dbReference type="EMBL" id="GG657758">
    <property type="protein sequence ID" value="EFL38168.1"/>
    <property type="molecule type" value="Genomic_DNA"/>
</dbReference>
<dbReference type="PANTHER" id="PTHR21240">
    <property type="entry name" value="2-AMINO-3-CARBOXYLMUCONATE-6-SEMIALDEHYDE DECARBOXYLASE"/>
    <property type="match status" value="1"/>
</dbReference>
<sequence>MSATRSTSSASRSERGPRGEREVTAMAAQPVLDFHVRLAPRPRAVERLLATLDACGLTRAVVCAGGTIGLDRLARQLVEGGHVETDADNDAVLDACAGTDGRLVPFWFANPHRPPEAYRARAAGFRGLEISPAVHGVGLTDPRVAQLVEVAAEFAHPVYVVCLSRPGAGVADLVALARRFPRVSFVLGHSGIGNIDFHALDLVRDEPNIWLETSGGYTCVAEAAVSRLGAGRVVFGSEYPLQHPAVELAKFQVLPLTPEQWRQIAWDNAHRLLGEEKW</sequence>